<proteinExistence type="predicted"/>
<sequence>MAPKAILRPLIFALALTMLVALSHGSFQVAKILVFKNCMDVIKKHPPQDTIPGKKCINTVLKNNLVGICLVLTQEDEDKVSVERLVSLGRRFGQVFTAGARCGTTYIIPELPGPPL</sequence>
<dbReference type="HOGENOM" id="CLU_2101146_0_0_1"/>
<dbReference type="AlphaFoldDB" id="K3ZAV3"/>
<evidence type="ECO:0008006" key="5">
    <source>
        <dbReference type="Google" id="ProtNLM"/>
    </source>
</evidence>
<feature type="chain" id="PRO_5010127603" description="Bifunctional inhibitor/plant lipid transfer protein/seed storage helical domain-containing protein" evidence="1">
    <location>
        <begin position="26"/>
        <end position="116"/>
    </location>
</feature>
<gene>
    <name evidence="2" type="ORF">SETIT_3G166400v2</name>
</gene>
<dbReference type="OMA" id="NCMDVIK"/>
<dbReference type="EMBL" id="AGNK02001589">
    <property type="status" value="NOT_ANNOTATED_CDS"/>
    <property type="molecule type" value="Genomic_DNA"/>
</dbReference>
<reference evidence="3" key="3">
    <citation type="submission" date="2018-08" db="UniProtKB">
        <authorList>
            <consortium name="EnsemblPlants"/>
        </authorList>
    </citation>
    <scope>IDENTIFICATION</scope>
    <source>
        <strain evidence="3">Yugu1</strain>
    </source>
</reference>
<dbReference type="Gramene" id="KQL14592">
    <property type="protein sequence ID" value="KQL14592"/>
    <property type="gene ID" value="SETIT_023674mg"/>
</dbReference>
<dbReference type="EnsemblPlants" id="KQL14592">
    <property type="protein sequence ID" value="KQL14592"/>
    <property type="gene ID" value="SETIT_023674mg"/>
</dbReference>
<feature type="signal peptide" evidence="1">
    <location>
        <begin position="1"/>
        <end position="25"/>
    </location>
</feature>
<dbReference type="OrthoDB" id="653734at2759"/>
<dbReference type="EMBL" id="CM003530">
    <property type="protein sequence ID" value="RCV16793.1"/>
    <property type="molecule type" value="Genomic_DNA"/>
</dbReference>
<dbReference type="PANTHER" id="PTHR33286:SF19">
    <property type="entry name" value="BIFUNCTIONAL INHIBITOR_PLANT LIPID TRANSFER PROTEIN_SEED STORAGE HELICAL DOMAIN-CONTAINING PROTEIN"/>
    <property type="match status" value="1"/>
</dbReference>
<organism evidence="2">
    <name type="scientific">Setaria italica</name>
    <name type="common">Foxtail millet</name>
    <name type="synonym">Panicum italicum</name>
    <dbReference type="NCBI Taxonomy" id="4555"/>
    <lineage>
        <taxon>Eukaryota</taxon>
        <taxon>Viridiplantae</taxon>
        <taxon>Streptophyta</taxon>
        <taxon>Embryophyta</taxon>
        <taxon>Tracheophyta</taxon>
        <taxon>Spermatophyta</taxon>
        <taxon>Magnoliopsida</taxon>
        <taxon>Liliopsida</taxon>
        <taxon>Poales</taxon>
        <taxon>Poaceae</taxon>
        <taxon>PACMAD clade</taxon>
        <taxon>Panicoideae</taxon>
        <taxon>Panicodae</taxon>
        <taxon>Paniceae</taxon>
        <taxon>Cenchrinae</taxon>
        <taxon>Setaria</taxon>
    </lineage>
</organism>
<keyword evidence="4" id="KW-1185">Reference proteome</keyword>
<accession>K3ZAV3</accession>
<evidence type="ECO:0000313" key="4">
    <source>
        <dbReference type="Proteomes" id="UP000004995"/>
    </source>
</evidence>
<evidence type="ECO:0000256" key="1">
    <source>
        <dbReference type="SAM" id="SignalP"/>
    </source>
</evidence>
<evidence type="ECO:0000313" key="3">
    <source>
        <dbReference type="EnsemblPlants" id="KQL14592"/>
    </source>
</evidence>
<evidence type="ECO:0000313" key="2">
    <source>
        <dbReference type="EMBL" id="RCV16793.1"/>
    </source>
</evidence>
<dbReference type="PANTHER" id="PTHR33286">
    <property type="entry name" value="BIFUNCTIONAL INHIBITOR/LIPID-TRANSFER PROTEIN/SEED STORAGE 2S ALBUMIN SUPERFAMILY PROTEIN"/>
    <property type="match status" value="1"/>
</dbReference>
<protein>
    <recommendedName>
        <fullName evidence="5">Bifunctional inhibitor/plant lipid transfer protein/seed storage helical domain-containing protein</fullName>
    </recommendedName>
</protein>
<keyword evidence="1" id="KW-0732">Signal</keyword>
<reference evidence="2" key="2">
    <citation type="submission" date="2015-07" db="EMBL/GenBank/DDBJ databases">
        <authorList>
            <person name="Noorani M."/>
        </authorList>
    </citation>
    <scope>NUCLEOTIDE SEQUENCE</scope>
    <source>
        <strain evidence="2">Yugu1</strain>
    </source>
</reference>
<dbReference type="Proteomes" id="UP000004995">
    <property type="component" value="Unassembled WGS sequence"/>
</dbReference>
<name>K3ZAV3_SETIT</name>
<reference evidence="2 4" key="1">
    <citation type="journal article" date="2012" name="Nat. Biotechnol.">
        <title>Reference genome sequence of the model plant Setaria.</title>
        <authorList>
            <person name="Bennetzen J.L."/>
            <person name="Schmutz J."/>
            <person name="Wang H."/>
            <person name="Percifield R."/>
            <person name="Hawkins J."/>
            <person name="Pontaroli A.C."/>
            <person name="Estep M."/>
            <person name="Feng L."/>
            <person name="Vaughn J.N."/>
            <person name="Grimwood J."/>
            <person name="Jenkins J."/>
            <person name="Barry K."/>
            <person name="Lindquist E."/>
            <person name="Hellsten U."/>
            <person name="Deshpande S."/>
            <person name="Wang X."/>
            <person name="Wu X."/>
            <person name="Mitros T."/>
            <person name="Triplett J."/>
            <person name="Yang X."/>
            <person name="Ye C.Y."/>
            <person name="Mauro-Herrera M."/>
            <person name="Wang L."/>
            <person name="Li P."/>
            <person name="Sharma M."/>
            <person name="Sharma R."/>
            <person name="Ronald P.C."/>
            <person name="Panaud O."/>
            <person name="Kellogg E.A."/>
            <person name="Brutnell T.P."/>
            <person name="Doust A.N."/>
            <person name="Tuskan G.A."/>
            <person name="Rokhsar D."/>
            <person name="Devos K.M."/>
        </authorList>
    </citation>
    <scope>NUCLEOTIDE SEQUENCE [LARGE SCALE GENOMIC DNA]</scope>
    <source>
        <strain evidence="4">cv. Yugu1</strain>
        <strain evidence="2">Yugu1</strain>
    </source>
</reference>